<evidence type="ECO:0000313" key="1">
    <source>
        <dbReference type="EMBL" id="MBM7839222.1"/>
    </source>
</evidence>
<dbReference type="Proteomes" id="UP001179280">
    <property type="component" value="Unassembled WGS sequence"/>
</dbReference>
<sequence>MRQYEQERFRVNAPHHPQIQDIDEQICALLQKRKQQSAGNPGIPTDALLEKWAGQYQLEEDMLYSIFYASNSEKDFKPVVVPKNYQKTIPVHKWHEENGVIYSISTVQQYTNASVMVLQTIWDNNRYEETPTYTMIDLGSSFQVIKTDGVGSSGTKTERFVITPPLTDDLPAIKVTVKQMENDTRVVEWSF</sequence>
<reference evidence="1" key="1">
    <citation type="submission" date="2021-01" db="EMBL/GenBank/DDBJ databases">
        <title>Genomic Encyclopedia of Type Strains, Phase IV (KMG-IV): sequencing the most valuable type-strain genomes for metagenomic binning, comparative biology and taxonomic classification.</title>
        <authorList>
            <person name="Goeker M."/>
        </authorList>
    </citation>
    <scope>NUCLEOTIDE SEQUENCE</scope>
    <source>
        <strain evidence="1">DSM 21943</strain>
    </source>
</reference>
<accession>A0ABS2SUM2</accession>
<protein>
    <submittedName>
        <fullName evidence="1">Uncharacterized protein</fullName>
    </submittedName>
</protein>
<organism evidence="1 2">
    <name type="scientific">Shouchella xiaoxiensis</name>
    <dbReference type="NCBI Taxonomy" id="766895"/>
    <lineage>
        <taxon>Bacteria</taxon>
        <taxon>Bacillati</taxon>
        <taxon>Bacillota</taxon>
        <taxon>Bacilli</taxon>
        <taxon>Bacillales</taxon>
        <taxon>Bacillaceae</taxon>
        <taxon>Shouchella</taxon>
    </lineage>
</organism>
<gene>
    <name evidence="1" type="ORF">JOC54_002493</name>
</gene>
<name>A0ABS2SUM2_9BACI</name>
<comment type="caution">
    <text evidence="1">The sequence shown here is derived from an EMBL/GenBank/DDBJ whole genome shotgun (WGS) entry which is preliminary data.</text>
</comment>
<dbReference type="RefSeq" id="WP_204466521.1">
    <property type="nucleotide sequence ID" value="NZ_JAFBCV010000007.1"/>
</dbReference>
<proteinExistence type="predicted"/>
<dbReference type="EMBL" id="JAFBCV010000007">
    <property type="protein sequence ID" value="MBM7839222.1"/>
    <property type="molecule type" value="Genomic_DNA"/>
</dbReference>
<evidence type="ECO:0000313" key="2">
    <source>
        <dbReference type="Proteomes" id="UP001179280"/>
    </source>
</evidence>
<keyword evidence="2" id="KW-1185">Reference proteome</keyword>